<feature type="region of interest" description="Disordered" evidence="11">
    <location>
        <begin position="346"/>
        <end position="365"/>
    </location>
</feature>
<dbReference type="PANTHER" id="PTHR14885:SF1">
    <property type="entry name" value="CILIA- AND FLAGELLA-ASSOCIATED PROTEIN 43"/>
    <property type="match status" value="1"/>
</dbReference>
<evidence type="ECO:0000256" key="10">
    <source>
        <dbReference type="PROSITE-ProRule" id="PRU00221"/>
    </source>
</evidence>
<feature type="non-terminal residue" evidence="12">
    <location>
        <position position="407"/>
    </location>
</feature>
<dbReference type="InterPro" id="IPR015943">
    <property type="entry name" value="WD40/YVTN_repeat-like_dom_sf"/>
</dbReference>
<keyword evidence="6" id="KW-0206">Cytoskeleton</keyword>
<feature type="region of interest" description="Disordered" evidence="11">
    <location>
        <begin position="129"/>
        <end position="149"/>
    </location>
</feature>
<keyword evidence="13" id="KW-1185">Reference proteome</keyword>
<protein>
    <recommendedName>
        <fullName evidence="9">Cilia- and flagella-associated protein 43</fullName>
    </recommendedName>
</protein>
<keyword evidence="5" id="KW-0175">Coiled coil</keyword>
<keyword evidence="3 10" id="KW-0853">WD repeat</keyword>
<evidence type="ECO:0000256" key="4">
    <source>
        <dbReference type="ARBA" id="ARBA00022737"/>
    </source>
</evidence>
<evidence type="ECO:0000256" key="7">
    <source>
        <dbReference type="ARBA" id="ARBA00023273"/>
    </source>
</evidence>
<reference evidence="12 13" key="1">
    <citation type="journal article" date="2017" name="Mol. Biol. Evol.">
        <title>The 4-celled Tetrabaena socialis nuclear genome reveals the essential components for genetic control of cell number at the origin of multicellularity in the volvocine lineage.</title>
        <authorList>
            <person name="Featherston J."/>
            <person name="Arakaki Y."/>
            <person name="Hanschen E.R."/>
            <person name="Ferris P.J."/>
            <person name="Michod R.E."/>
            <person name="Olson B.J.S.C."/>
            <person name="Nozaki H."/>
            <person name="Durand P.M."/>
        </authorList>
    </citation>
    <scope>NUCLEOTIDE SEQUENCE [LARGE SCALE GENOMIC DNA]</scope>
    <source>
        <strain evidence="12 13">NIES-571</strain>
    </source>
</reference>
<keyword evidence="7" id="KW-0966">Cell projection</keyword>
<evidence type="ECO:0000256" key="9">
    <source>
        <dbReference type="ARBA" id="ARBA00023662"/>
    </source>
</evidence>
<comment type="similarity">
    <text evidence="8">Belongs to the CFAP43 family.</text>
</comment>
<dbReference type="PROSITE" id="PS50294">
    <property type="entry name" value="WD_REPEATS_REGION"/>
    <property type="match status" value="1"/>
</dbReference>
<evidence type="ECO:0000256" key="8">
    <source>
        <dbReference type="ARBA" id="ARBA00023605"/>
    </source>
</evidence>
<dbReference type="PROSITE" id="PS50082">
    <property type="entry name" value="WD_REPEATS_2"/>
    <property type="match status" value="1"/>
</dbReference>
<feature type="compositionally biased region" description="Low complexity" evidence="11">
    <location>
        <begin position="303"/>
        <end position="321"/>
    </location>
</feature>
<dbReference type="AlphaFoldDB" id="A0A2J7ZL34"/>
<dbReference type="Gene3D" id="2.130.10.10">
    <property type="entry name" value="YVTN repeat-like/Quinoprotein amine dehydrogenase"/>
    <property type="match status" value="1"/>
</dbReference>
<gene>
    <name evidence="12" type="ORF">TSOC_013162</name>
</gene>
<dbReference type="InterPro" id="IPR036322">
    <property type="entry name" value="WD40_repeat_dom_sf"/>
</dbReference>
<sequence>MGKPCAVRAPPRAVHGRAVRVCVLWEEEKEKEAPGALKQQKIAGGVAARALAASASAAAAAAAAASDEPHSALPPAFRTTTAGSAGGSNLRSMMSMAPTSSVQSFQLPESEKPMELQLAATAQSISGGGGGAVSGAVTPTTGLPPSSSAAGMRMAVASSDGSVALYGLPELQFMGRWLLHEIGAGGATSVCLLGGDRLLSVGGEGSVQVGQHASLEDVIRQRKHMDFAYSGLNDAQSSAQLLWLSPSTLAPVGSAVLPLRVLLRAAPSPSYDALVIAAADGAIAICATACPAASAAGAGANSRGSGGVAAAAPPHPAAVTSSGGGGGGGSISGGLASVGGSSGFGLEARSRSNSRNGTGTGAGYAVKGSPVQMMEVARFHRGRVSAGLWLSPTRLVTGGADGTVRMW</sequence>
<feature type="compositionally biased region" description="Gly residues" evidence="11">
    <location>
        <begin position="322"/>
        <end position="332"/>
    </location>
</feature>
<keyword evidence="4" id="KW-0677">Repeat</keyword>
<proteinExistence type="inferred from homology"/>
<dbReference type="GO" id="GO:0060271">
    <property type="term" value="P:cilium assembly"/>
    <property type="evidence" value="ECO:0007669"/>
    <property type="project" value="TreeGrafter"/>
</dbReference>
<evidence type="ECO:0000256" key="2">
    <source>
        <dbReference type="ARBA" id="ARBA00022490"/>
    </source>
</evidence>
<feature type="repeat" description="WD" evidence="10">
    <location>
        <begin position="395"/>
        <end position="407"/>
    </location>
</feature>
<accession>A0A2J7ZL34</accession>
<comment type="caution">
    <text evidence="12">The sequence shown here is derived from an EMBL/GenBank/DDBJ whole genome shotgun (WGS) entry which is preliminary data.</text>
</comment>
<feature type="compositionally biased region" description="Polar residues" evidence="11">
    <location>
        <begin position="78"/>
        <end position="87"/>
    </location>
</feature>
<evidence type="ECO:0000313" key="12">
    <source>
        <dbReference type="EMBL" id="PNH00972.1"/>
    </source>
</evidence>
<feature type="region of interest" description="Disordered" evidence="11">
    <location>
        <begin position="68"/>
        <end position="87"/>
    </location>
</feature>
<dbReference type="Proteomes" id="UP000236333">
    <property type="component" value="Unassembled WGS sequence"/>
</dbReference>
<evidence type="ECO:0000256" key="3">
    <source>
        <dbReference type="ARBA" id="ARBA00022574"/>
    </source>
</evidence>
<dbReference type="SUPFAM" id="SSF50978">
    <property type="entry name" value="WD40 repeat-like"/>
    <property type="match status" value="1"/>
</dbReference>
<evidence type="ECO:0000256" key="5">
    <source>
        <dbReference type="ARBA" id="ARBA00023054"/>
    </source>
</evidence>
<evidence type="ECO:0000256" key="1">
    <source>
        <dbReference type="ARBA" id="ARBA00004430"/>
    </source>
</evidence>
<evidence type="ECO:0000256" key="6">
    <source>
        <dbReference type="ARBA" id="ARBA00023212"/>
    </source>
</evidence>
<evidence type="ECO:0000256" key="11">
    <source>
        <dbReference type="SAM" id="MobiDB-lite"/>
    </source>
</evidence>
<dbReference type="PANTHER" id="PTHR14885">
    <property type="entry name" value="CILIA- AND FLAGELLA-ASSOCIATED PROTEIN 43-RELATED"/>
    <property type="match status" value="1"/>
</dbReference>
<dbReference type="InterPro" id="IPR001680">
    <property type="entry name" value="WD40_rpt"/>
</dbReference>
<dbReference type="EMBL" id="PGGS01001071">
    <property type="protein sequence ID" value="PNH00972.1"/>
    <property type="molecule type" value="Genomic_DNA"/>
</dbReference>
<keyword evidence="2" id="KW-0963">Cytoplasm</keyword>
<evidence type="ECO:0000313" key="13">
    <source>
        <dbReference type="Proteomes" id="UP000236333"/>
    </source>
</evidence>
<dbReference type="GO" id="GO:0005930">
    <property type="term" value="C:axoneme"/>
    <property type="evidence" value="ECO:0007669"/>
    <property type="project" value="UniProtKB-SubCell"/>
</dbReference>
<comment type="subcellular location">
    <subcellularLocation>
        <location evidence="1">Cytoplasm</location>
        <location evidence="1">Cytoskeleton</location>
        <location evidence="1">Cilium axoneme</location>
    </subcellularLocation>
</comment>
<feature type="region of interest" description="Disordered" evidence="11">
    <location>
        <begin position="303"/>
        <end position="332"/>
    </location>
</feature>
<organism evidence="12 13">
    <name type="scientific">Tetrabaena socialis</name>
    <dbReference type="NCBI Taxonomy" id="47790"/>
    <lineage>
        <taxon>Eukaryota</taxon>
        <taxon>Viridiplantae</taxon>
        <taxon>Chlorophyta</taxon>
        <taxon>core chlorophytes</taxon>
        <taxon>Chlorophyceae</taxon>
        <taxon>CS clade</taxon>
        <taxon>Chlamydomonadales</taxon>
        <taxon>Tetrabaenaceae</taxon>
        <taxon>Tetrabaena</taxon>
    </lineage>
</organism>
<name>A0A2J7ZL34_9CHLO</name>